<proteinExistence type="predicted"/>
<protein>
    <submittedName>
        <fullName evidence="6">TetR family transcriptional regulator</fullName>
    </submittedName>
</protein>
<feature type="DNA-binding region" description="H-T-H motif" evidence="4">
    <location>
        <begin position="32"/>
        <end position="51"/>
    </location>
</feature>
<dbReference type="RefSeq" id="WP_075129810.1">
    <property type="nucleotide sequence ID" value="NZ_MSIE01000089.1"/>
</dbReference>
<comment type="caution">
    <text evidence="6">The sequence shown here is derived from an EMBL/GenBank/DDBJ whole genome shotgun (WGS) entry which is preliminary data.</text>
</comment>
<dbReference type="SUPFAM" id="SSF48498">
    <property type="entry name" value="Tetracyclin repressor-like, C-terminal domain"/>
    <property type="match status" value="1"/>
</dbReference>
<dbReference type="InterPro" id="IPR009057">
    <property type="entry name" value="Homeodomain-like_sf"/>
</dbReference>
<dbReference type="PANTHER" id="PTHR47506">
    <property type="entry name" value="TRANSCRIPTIONAL REGULATORY PROTEIN"/>
    <property type="match status" value="1"/>
</dbReference>
<evidence type="ECO:0000256" key="3">
    <source>
        <dbReference type="ARBA" id="ARBA00023163"/>
    </source>
</evidence>
<gene>
    <name evidence="6" type="ORF">BU204_33445</name>
</gene>
<organism evidence="6 7">
    <name type="scientific">Actinophytocola xanthii</name>
    <dbReference type="NCBI Taxonomy" id="1912961"/>
    <lineage>
        <taxon>Bacteria</taxon>
        <taxon>Bacillati</taxon>
        <taxon>Actinomycetota</taxon>
        <taxon>Actinomycetes</taxon>
        <taxon>Pseudonocardiales</taxon>
        <taxon>Pseudonocardiaceae</taxon>
    </lineage>
</organism>
<keyword evidence="3" id="KW-0804">Transcription</keyword>
<evidence type="ECO:0000256" key="4">
    <source>
        <dbReference type="PROSITE-ProRule" id="PRU00335"/>
    </source>
</evidence>
<reference evidence="6 7" key="1">
    <citation type="submission" date="2016-12" db="EMBL/GenBank/DDBJ databases">
        <title>The draft genome sequence of Actinophytocola sp. 11-183.</title>
        <authorList>
            <person name="Wang W."/>
            <person name="Yuan L."/>
        </authorList>
    </citation>
    <scope>NUCLEOTIDE SEQUENCE [LARGE SCALE GENOMIC DNA]</scope>
    <source>
        <strain evidence="6 7">11-183</strain>
    </source>
</reference>
<sequence>MDGRVLRGEQTRAAVLGRAMGIASVEGLEGLSIGRLAAELEVSKSGVFARFGSKEELQLATVAAAREVFLDAVVRPAFEVPPGVRRLWRLCDGWVVYSRGRVFPGGCFFASVAAEFDARPGRVRDAVAAALADWAGLLERAVGDACQLGQLEAGVSARQLAFELEALASAANARSVLHDDDSAYDLARSAMLDRLRALATEKGLLEGE</sequence>
<evidence type="ECO:0000256" key="1">
    <source>
        <dbReference type="ARBA" id="ARBA00023015"/>
    </source>
</evidence>
<keyword evidence="7" id="KW-1185">Reference proteome</keyword>
<dbReference type="PROSITE" id="PS50977">
    <property type="entry name" value="HTH_TETR_2"/>
    <property type="match status" value="1"/>
</dbReference>
<dbReference type="Gene3D" id="1.10.357.10">
    <property type="entry name" value="Tetracycline Repressor, domain 2"/>
    <property type="match status" value="1"/>
</dbReference>
<evidence type="ECO:0000313" key="6">
    <source>
        <dbReference type="EMBL" id="OLF08969.1"/>
    </source>
</evidence>
<name>A0A1Q8C3N2_9PSEU</name>
<dbReference type="Pfam" id="PF16925">
    <property type="entry name" value="TetR_C_13"/>
    <property type="match status" value="1"/>
</dbReference>
<dbReference type="Proteomes" id="UP000185596">
    <property type="component" value="Unassembled WGS sequence"/>
</dbReference>
<dbReference type="AlphaFoldDB" id="A0A1Q8C3N2"/>
<dbReference type="GO" id="GO:0003677">
    <property type="term" value="F:DNA binding"/>
    <property type="evidence" value="ECO:0007669"/>
    <property type="project" value="UniProtKB-UniRule"/>
</dbReference>
<keyword evidence="2 4" id="KW-0238">DNA-binding</keyword>
<dbReference type="InterPro" id="IPR011075">
    <property type="entry name" value="TetR_C"/>
</dbReference>
<dbReference type="Gene3D" id="1.10.10.60">
    <property type="entry name" value="Homeodomain-like"/>
    <property type="match status" value="1"/>
</dbReference>
<dbReference type="Pfam" id="PF00440">
    <property type="entry name" value="TetR_N"/>
    <property type="match status" value="1"/>
</dbReference>
<evidence type="ECO:0000259" key="5">
    <source>
        <dbReference type="PROSITE" id="PS50977"/>
    </source>
</evidence>
<evidence type="ECO:0000313" key="7">
    <source>
        <dbReference type="Proteomes" id="UP000185596"/>
    </source>
</evidence>
<dbReference type="EMBL" id="MSIE01000089">
    <property type="protein sequence ID" value="OLF08969.1"/>
    <property type="molecule type" value="Genomic_DNA"/>
</dbReference>
<dbReference type="PANTHER" id="PTHR47506:SF6">
    <property type="entry name" value="HTH-TYPE TRANSCRIPTIONAL REPRESSOR NEMR"/>
    <property type="match status" value="1"/>
</dbReference>
<accession>A0A1Q8C3N2</accession>
<dbReference type="STRING" id="1912961.BU204_33445"/>
<dbReference type="SUPFAM" id="SSF46689">
    <property type="entry name" value="Homeodomain-like"/>
    <property type="match status" value="1"/>
</dbReference>
<feature type="domain" description="HTH tetR-type" evidence="5">
    <location>
        <begin position="9"/>
        <end position="69"/>
    </location>
</feature>
<dbReference type="InterPro" id="IPR001647">
    <property type="entry name" value="HTH_TetR"/>
</dbReference>
<dbReference type="InterPro" id="IPR036271">
    <property type="entry name" value="Tet_transcr_reg_TetR-rel_C_sf"/>
</dbReference>
<keyword evidence="1" id="KW-0805">Transcription regulation</keyword>
<evidence type="ECO:0000256" key="2">
    <source>
        <dbReference type="ARBA" id="ARBA00023125"/>
    </source>
</evidence>